<protein>
    <submittedName>
        <fullName evidence="2">Uncharacterized protein YidB (DUF937 family)</fullName>
    </submittedName>
</protein>
<dbReference type="Proteomes" id="UP000556436">
    <property type="component" value="Unassembled WGS sequence"/>
</dbReference>
<comment type="caution">
    <text evidence="2">The sequence shown here is derived from an EMBL/GenBank/DDBJ whole genome shotgun (WGS) entry which is preliminary data.</text>
</comment>
<dbReference type="Pfam" id="PF20159">
    <property type="entry name" value="YidB"/>
    <property type="match status" value="1"/>
</dbReference>
<reference evidence="2 3" key="1">
    <citation type="submission" date="2020-08" db="EMBL/GenBank/DDBJ databases">
        <title>Genomic Encyclopedia of Type Strains, Phase III (KMG-III): the genomes of soil and plant-associated and newly described type strains.</title>
        <authorList>
            <person name="Whitman W."/>
        </authorList>
    </citation>
    <scope>NUCLEOTIDE SEQUENCE [LARGE SCALE GENOMIC DNA]</scope>
    <source>
        <strain evidence="2 3">CECT 3265</strain>
    </source>
</reference>
<keyword evidence="3" id="KW-1185">Reference proteome</keyword>
<evidence type="ECO:0000313" key="3">
    <source>
        <dbReference type="Proteomes" id="UP000556436"/>
    </source>
</evidence>
<sequence>MADDDLGSLLGGLLGGGRSSGTGNLLAALLGTLGDSGQGGGNPLAALLSELRDGGLEGKARSWVGAGANEAITGAEVAQALPYQTLDRVAQQAGIAPEEAADQLAAALPEAVDKLTPDGEVPQGSLEDLIKARL</sequence>
<dbReference type="SUPFAM" id="SSF140804">
    <property type="entry name" value="YidB-like"/>
    <property type="match status" value="1"/>
</dbReference>
<dbReference type="AlphaFoldDB" id="A0A7W7LBI6"/>
<gene>
    <name evidence="2" type="ORF">FHS38_003226</name>
</gene>
<dbReference type="EMBL" id="JACHJG010000006">
    <property type="protein sequence ID" value="MBB4887172.1"/>
    <property type="molecule type" value="Genomic_DNA"/>
</dbReference>
<evidence type="ECO:0000256" key="1">
    <source>
        <dbReference type="SAM" id="MobiDB-lite"/>
    </source>
</evidence>
<organism evidence="2 3">
    <name type="scientific">Streptomyces netropsis</name>
    <name type="common">Streptoverticillium netropsis</name>
    <dbReference type="NCBI Taxonomy" id="55404"/>
    <lineage>
        <taxon>Bacteria</taxon>
        <taxon>Bacillati</taxon>
        <taxon>Actinomycetota</taxon>
        <taxon>Actinomycetes</taxon>
        <taxon>Kitasatosporales</taxon>
        <taxon>Streptomycetaceae</taxon>
        <taxon>Streptomyces</taxon>
    </lineage>
</organism>
<proteinExistence type="predicted"/>
<evidence type="ECO:0000313" key="2">
    <source>
        <dbReference type="EMBL" id="MBB4887172.1"/>
    </source>
</evidence>
<accession>A0A7W7LBI6</accession>
<dbReference type="Gene3D" id="1.10.10.690">
    <property type="entry name" value="YidB-like"/>
    <property type="match status" value="1"/>
</dbReference>
<feature type="region of interest" description="Disordered" evidence="1">
    <location>
        <begin position="115"/>
        <end position="134"/>
    </location>
</feature>
<name>A0A7W7LBI6_STRNE</name>
<dbReference type="InterPro" id="IPR045372">
    <property type="entry name" value="YidB"/>
</dbReference>
<dbReference type="InterPro" id="IPR027405">
    <property type="entry name" value="YidB-like"/>
</dbReference>